<dbReference type="Pfam" id="PF23387">
    <property type="entry name" value="TPR_IFT80_172"/>
    <property type="match status" value="1"/>
</dbReference>
<dbReference type="WBParaSite" id="jg5793">
    <property type="protein sequence ID" value="jg5793"/>
    <property type="gene ID" value="jg5793"/>
</dbReference>
<protein>
    <submittedName>
        <fullName evidence="9">Intraflagellar transport protein 80 homolog</fullName>
    </submittedName>
</protein>
<feature type="domain" description="IFT80 second beta-propeller" evidence="6">
    <location>
        <begin position="304"/>
        <end position="430"/>
    </location>
</feature>
<evidence type="ECO:0000313" key="8">
    <source>
        <dbReference type="Proteomes" id="UP000887574"/>
    </source>
</evidence>
<keyword evidence="2" id="KW-0969">Cilium</keyword>
<feature type="domain" description="IFT80/172/WDR35 TPR" evidence="7">
    <location>
        <begin position="634"/>
        <end position="684"/>
    </location>
</feature>
<feature type="repeat" description="WD" evidence="4">
    <location>
        <begin position="123"/>
        <end position="155"/>
    </location>
</feature>
<dbReference type="InterPro" id="IPR056157">
    <property type="entry name" value="TPR_IFT80_172_dom"/>
</dbReference>
<evidence type="ECO:0000256" key="5">
    <source>
        <dbReference type="SAM" id="MobiDB-lite"/>
    </source>
</evidence>
<organism evidence="8 9">
    <name type="scientific">Ditylenchus dipsaci</name>
    <dbReference type="NCBI Taxonomy" id="166011"/>
    <lineage>
        <taxon>Eukaryota</taxon>
        <taxon>Metazoa</taxon>
        <taxon>Ecdysozoa</taxon>
        <taxon>Nematoda</taxon>
        <taxon>Chromadorea</taxon>
        <taxon>Rhabditida</taxon>
        <taxon>Tylenchina</taxon>
        <taxon>Tylenchomorpha</taxon>
        <taxon>Sphaerularioidea</taxon>
        <taxon>Anguinidae</taxon>
        <taxon>Anguininae</taxon>
        <taxon>Ditylenchus</taxon>
    </lineage>
</organism>
<keyword evidence="4" id="KW-0853">WD repeat</keyword>
<dbReference type="AlphaFoldDB" id="A0A915EGG2"/>
<dbReference type="InterPro" id="IPR056456">
    <property type="entry name" value="Beta-prop_IFT80_2nd"/>
</dbReference>
<evidence type="ECO:0000313" key="9">
    <source>
        <dbReference type="WBParaSite" id="jg5793"/>
    </source>
</evidence>
<feature type="repeat" description="WD" evidence="4">
    <location>
        <begin position="188"/>
        <end position="220"/>
    </location>
</feature>
<dbReference type="GO" id="GO:0060271">
    <property type="term" value="P:cilium assembly"/>
    <property type="evidence" value="ECO:0007669"/>
    <property type="project" value="TreeGrafter"/>
</dbReference>
<reference evidence="9" key="1">
    <citation type="submission" date="2022-11" db="UniProtKB">
        <authorList>
            <consortium name="WormBaseParasite"/>
        </authorList>
    </citation>
    <scope>IDENTIFICATION</scope>
</reference>
<proteinExistence type="predicted"/>
<feature type="compositionally biased region" description="Polar residues" evidence="5">
    <location>
        <begin position="12"/>
        <end position="24"/>
    </location>
</feature>
<dbReference type="PROSITE" id="PS50294">
    <property type="entry name" value="WD_REPEATS_REGION"/>
    <property type="match status" value="2"/>
</dbReference>
<dbReference type="InterPro" id="IPR036322">
    <property type="entry name" value="WD40_repeat_dom_sf"/>
</dbReference>
<dbReference type="Pfam" id="PF23335">
    <property type="entry name" value="Beta-prop_IFT80_2nd"/>
    <property type="match status" value="2"/>
</dbReference>
<dbReference type="InterPro" id="IPR015943">
    <property type="entry name" value="WD40/YVTN_repeat-like_dom_sf"/>
</dbReference>
<dbReference type="Gene3D" id="2.130.10.10">
    <property type="entry name" value="YVTN repeat-like/Quinoprotein amine dehydrogenase"/>
    <property type="match status" value="2"/>
</dbReference>
<comment type="subcellular location">
    <subcellularLocation>
        <location evidence="1">Cell projection</location>
        <location evidence="1">Cilium</location>
    </subcellularLocation>
</comment>
<dbReference type="SUPFAM" id="SSF50978">
    <property type="entry name" value="WD40 repeat-like"/>
    <property type="match status" value="2"/>
</dbReference>
<evidence type="ECO:0000256" key="4">
    <source>
        <dbReference type="PROSITE-ProRule" id="PRU00221"/>
    </source>
</evidence>
<dbReference type="SMART" id="SM00320">
    <property type="entry name" value="WD40"/>
    <property type="match status" value="5"/>
</dbReference>
<dbReference type="GO" id="GO:0030992">
    <property type="term" value="C:intraciliary transport particle B"/>
    <property type="evidence" value="ECO:0007669"/>
    <property type="project" value="TreeGrafter"/>
</dbReference>
<dbReference type="InterPro" id="IPR001680">
    <property type="entry name" value="WD40_rpt"/>
</dbReference>
<evidence type="ECO:0000259" key="6">
    <source>
        <dbReference type="Pfam" id="PF23335"/>
    </source>
</evidence>
<evidence type="ECO:0000256" key="2">
    <source>
        <dbReference type="ARBA" id="ARBA00023069"/>
    </source>
</evidence>
<dbReference type="PANTHER" id="PTHR24098">
    <property type="entry name" value="OUTER SEGMENT 5"/>
    <property type="match status" value="1"/>
</dbReference>
<dbReference type="Pfam" id="PF00400">
    <property type="entry name" value="WD40"/>
    <property type="match status" value="4"/>
</dbReference>
<dbReference type="GO" id="GO:0005929">
    <property type="term" value="C:cilium"/>
    <property type="evidence" value="ECO:0007669"/>
    <property type="project" value="UniProtKB-SubCell"/>
</dbReference>
<sequence length="696" mass="76157">MKLKLQKLGDNSRISTDASNPSLSNQHTEAVLGVDWLNADEVLSCSDDHQILRWSVASGKATIINAQTIAKDKFFPTSMKIAQKTAGGAASGNKTSLHDTFLVTSTDGKVHLINTSGKVEKTIDAHQGAALCARWSNDGSSFVSCGEDGAVKMWSRSAMLRSVLANNGRAWEECFIKMLKAQTSPIKWKAHQGTVLCLQWSSATDLIVTGGEDCKYRLWDGLGRPLYTSNSHNHPITSLAWNTTGEMFAVGCYNILRLCDKAGWSHSLEKLSTGTIYSLNWSADGTQLVAGCANGSVYHAQVIEKRVMWENLEAVQTKRKTVDIRDLTSEVSHEKLETRDRVTKLQLGYNYLVVATTKQFYIFSAKNWNTPVIVDLKEGSISLILLCQKYFLMVVESTSSSNSTIQTLNYEGRVQATIRLPGVQQEIRLSTNLYIYGSHVVLPRYGYPSGVTPISGDGSQVVVLRTGVTLMVLKFETQTGKSAGDGKINHITDITEVAVNQFGLIADRRIAFVDANSECWLALVNSYGAAQRAEKLGSLVSNLCFNTSTNMLSAFQDQKLVVYTYPGVVFTDKDLLQATVLDLTNSNEVGGNASTISGGIDKSAFLIGFIGNTVTSSKWDQAVRICRAVKEDYLWATLAGLAAADKNYVVAEICYGQLFETEKVLLLGEIRSETDPQLKSAMMSCSMATGEKLTWL</sequence>
<dbReference type="PANTHER" id="PTHR24098:SF0">
    <property type="entry name" value="OUTER SEGMENT 5"/>
    <property type="match status" value="1"/>
</dbReference>
<evidence type="ECO:0000256" key="1">
    <source>
        <dbReference type="ARBA" id="ARBA00004138"/>
    </source>
</evidence>
<accession>A0A915EGG2</accession>
<evidence type="ECO:0000256" key="3">
    <source>
        <dbReference type="ARBA" id="ARBA00023273"/>
    </source>
</evidence>
<evidence type="ECO:0000259" key="7">
    <source>
        <dbReference type="Pfam" id="PF23387"/>
    </source>
</evidence>
<keyword evidence="3" id="KW-0966">Cell projection</keyword>
<feature type="domain" description="IFT80 second beta-propeller" evidence="6">
    <location>
        <begin position="471"/>
        <end position="594"/>
    </location>
</feature>
<name>A0A915EGG2_9BILA</name>
<dbReference type="Proteomes" id="UP000887574">
    <property type="component" value="Unplaced"/>
</dbReference>
<keyword evidence="8" id="KW-1185">Reference proteome</keyword>
<dbReference type="PROSITE" id="PS50082">
    <property type="entry name" value="WD_REPEATS_2"/>
    <property type="match status" value="2"/>
</dbReference>
<feature type="region of interest" description="Disordered" evidence="5">
    <location>
        <begin position="1"/>
        <end position="24"/>
    </location>
</feature>